<dbReference type="EMBL" id="JADBDZ010000001">
    <property type="protein sequence ID" value="MBE1533234.1"/>
    <property type="molecule type" value="Genomic_DNA"/>
</dbReference>
<comment type="caution">
    <text evidence="3">The sequence shown here is derived from an EMBL/GenBank/DDBJ whole genome shotgun (WGS) entry which is preliminary data.</text>
</comment>
<dbReference type="PROSITE" id="PS51257">
    <property type="entry name" value="PROKAR_LIPOPROTEIN"/>
    <property type="match status" value="1"/>
</dbReference>
<protein>
    <recommendedName>
        <fullName evidence="2">DUF6879 domain-containing protein</fullName>
    </recommendedName>
</protein>
<feature type="region of interest" description="Disordered" evidence="1">
    <location>
        <begin position="1"/>
        <end position="24"/>
    </location>
</feature>
<sequence>MARTSEGDAGQAATANNGTGEQVPQTFTSLLTGCRFSAVHLEQRDVYTPDNADFLRWRDGDHFDPIEWGQGWIDMVAPLVERGVTVRRARIVSEPVSDYIRFEYGVTPMNVAAGEQVRWLPRRRASDLVVPGNDYWVFDDRLVQFNHFAGDGSSLRQPENRDEPTVVSLCLSAFEAVWERAIPHEDYKPA</sequence>
<organism evidence="3 4">
    <name type="scientific">Actinomadura algeriensis</name>
    <dbReference type="NCBI Taxonomy" id="1679523"/>
    <lineage>
        <taxon>Bacteria</taxon>
        <taxon>Bacillati</taxon>
        <taxon>Actinomycetota</taxon>
        <taxon>Actinomycetes</taxon>
        <taxon>Streptosporangiales</taxon>
        <taxon>Thermomonosporaceae</taxon>
        <taxon>Actinomadura</taxon>
    </lineage>
</organism>
<dbReference type="RefSeq" id="WP_225961187.1">
    <property type="nucleotide sequence ID" value="NZ_JADBDZ010000001.1"/>
</dbReference>
<accession>A0ABR9JS31</accession>
<evidence type="ECO:0000313" key="4">
    <source>
        <dbReference type="Proteomes" id="UP000627838"/>
    </source>
</evidence>
<feature type="domain" description="DUF6879" evidence="2">
    <location>
        <begin position="26"/>
        <end position="188"/>
    </location>
</feature>
<proteinExistence type="predicted"/>
<gene>
    <name evidence="3" type="ORF">H4W34_003067</name>
</gene>
<name>A0ABR9JS31_9ACTN</name>
<dbReference type="Proteomes" id="UP000627838">
    <property type="component" value="Unassembled WGS sequence"/>
</dbReference>
<feature type="compositionally biased region" description="Low complexity" evidence="1">
    <location>
        <begin position="7"/>
        <end position="20"/>
    </location>
</feature>
<dbReference type="Pfam" id="PF21806">
    <property type="entry name" value="DUF6879"/>
    <property type="match status" value="1"/>
</dbReference>
<keyword evidence="4" id="KW-1185">Reference proteome</keyword>
<evidence type="ECO:0000256" key="1">
    <source>
        <dbReference type="SAM" id="MobiDB-lite"/>
    </source>
</evidence>
<evidence type="ECO:0000259" key="2">
    <source>
        <dbReference type="Pfam" id="PF21806"/>
    </source>
</evidence>
<dbReference type="InterPro" id="IPR049244">
    <property type="entry name" value="DUF6879"/>
</dbReference>
<evidence type="ECO:0000313" key="3">
    <source>
        <dbReference type="EMBL" id="MBE1533234.1"/>
    </source>
</evidence>
<reference evidence="3 4" key="1">
    <citation type="submission" date="2020-10" db="EMBL/GenBank/DDBJ databases">
        <title>Sequencing the genomes of 1000 actinobacteria strains.</title>
        <authorList>
            <person name="Klenk H.-P."/>
        </authorList>
    </citation>
    <scope>NUCLEOTIDE SEQUENCE [LARGE SCALE GENOMIC DNA]</scope>
    <source>
        <strain evidence="3 4">DSM 46744</strain>
    </source>
</reference>